<dbReference type="InterPro" id="IPR002197">
    <property type="entry name" value="HTH_Fis"/>
</dbReference>
<organism evidence="10 11">
    <name type="scientific">Kyrpidia spormannii</name>
    <dbReference type="NCBI Taxonomy" id="2055160"/>
    <lineage>
        <taxon>Bacteria</taxon>
        <taxon>Bacillati</taxon>
        <taxon>Bacillota</taxon>
        <taxon>Bacilli</taxon>
        <taxon>Bacillales</taxon>
        <taxon>Alicyclobacillaceae</taxon>
        <taxon>Kyrpidia</taxon>
    </lineage>
</organism>
<dbReference type="Gene3D" id="3.10.580.10">
    <property type="entry name" value="CBS-domain"/>
    <property type="match status" value="2"/>
</dbReference>
<evidence type="ECO:0000256" key="5">
    <source>
        <dbReference type="PROSITE-ProRule" id="PRU00703"/>
    </source>
</evidence>
<evidence type="ECO:0000256" key="1">
    <source>
        <dbReference type="ARBA" id="ARBA00022741"/>
    </source>
</evidence>
<dbReference type="SUPFAM" id="SSF52540">
    <property type="entry name" value="P-loop containing nucleoside triphosphate hydrolases"/>
    <property type="match status" value="1"/>
</dbReference>
<reference evidence="11" key="1">
    <citation type="submission" date="2017-11" db="EMBL/GenBank/DDBJ databases">
        <title>Complete Genome Sequence of Kyrpidia sp. Strain EA-1, a thermophilic, hydrogen-oxidizing Bacterium, isolated from the Azores.</title>
        <authorList>
            <person name="Reiner J.E."/>
            <person name="Lapp C.J."/>
            <person name="Bunk B."/>
            <person name="Gescher J."/>
        </authorList>
    </citation>
    <scope>NUCLEOTIDE SEQUENCE [LARGE SCALE GENOMIC DNA]</scope>
    <source>
        <strain evidence="11">EA-1</strain>
    </source>
</reference>
<dbReference type="PROSITE" id="PS00675">
    <property type="entry name" value="SIGMA54_INTERACT_1"/>
    <property type="match status" value="1"/>
</dbReference>
<dbReference type="AlphaFoldDB" id="A0A2K8N3J0"/>
<feature type="domain" description="CBS" evidence="9">
    <location>
        <begin position="71"/>
        <end position="127"/>
    </location>
</feature>
<evidence type="ECO:0000256" key="3">
    <source>
        <dbReference type="ARBA" id="ARBA00023015"/>
    </source>
</evidence>
<dbReference type="GO" id="GO:0043565">
    <property type="term" value="F:sequence-specific DNA binding"/>
    <property type="evidence" value="ECO:0007669"/>
    <property type="project" value="InterPro"/>
</dbReference>
<keyword evidence="2" id="KW-0067">ATP-binding</keyword>
<dbReference type="InterPro" id="IPR003593">
    <property type="entry name" value="AAA+_ATPase"/>
</dbReference>
<dbReference type="SMART" id="SM00116">
    <property type="entry name" value="CBS"/>
    <property type="match status" value="2"/>
</dbReference>
<dbReference type="Pfam" id="PF08448">
    <property type="entry name" value="PAS_4"/>
    <property type="match status" value="2"/>
</dbReference>
<feature type="domain" description="PAS" evidence="8">
    <location>
        <begin position="247"/>
        <end position="292"/>
    </location>
</feature>
<dbReference type="Gene3D" id="3.40.50.300">
    <property type="entry name" value="P-loop containing nucleotide triphosphate hydrolases"/>
    <property type="match status" value="1"/>
</dbReference>
<dbReference type="PROSITE" id="PS50045">
    <property type="entry name" value="SIGMA54_INTERACT_4"/>
    <property type="match status" value="1"/>
</dbReference>
<evidence type="ECO:0000259" key="9">
    <source>
        <dbReference type="PROSITE" id="PS51371"/>
    </source>
</evidence>
<dbReference type="FunFam" id="3.40.50.300:FF:000006">
    <property type="entry name" value="DNA-binding transcriptional regulator NtrC"/>
    <property type="match status" value="1"/>
</dbReference>
<feature type="domain" description="CBS" evidence="9">
    <location>
        <begin position="7"/>
        <end position="65"/>
    </location>
</feature>
<dbReference type="GO" id="GO:0006355">
    <property type="term" value="P:regulation of DNA-templated transcription"/>
    <property type="evidence" value="ECO:0007669"/>
    <property type="project" value="InterPro"/>
</dbReference>
<dbReference type="InterPro" id="IPR025944">
    <property type="entry name" value="Sigma_54_int_dom_CS"/>
</dbReference>
<evidence type="ECO:0000259" key="8">
    <source>
        <dbReference type="PROSITE" id="PS50112"/>
    </source>
</evidence>
<dbReference type="Proteomes" id="UP000231932">
    <property type="component" value="Chromosome"/>
</dbReference>
<dbReference type="PRINTS" id="PR01590">
    <property type="entry name" value="HTHFIS"/>
</dbReference>
<dbReference type="PANTHER" id="PTHR32071:SF57">
    <property type="entry name" value="C4-DICARBOXYLATE TRANSPORT TRANSCRIPTIONAL REGULATORY PROTEIN DCTD"/>
    <property type="match status" value="1"/>
</dbReference>
<dbReference type="Gene3D" id="1.10.8.60">
    <property type="match status" value="1"/>
</dbReference>
<dbReference type="Gene3D" id="1.10.10.60">
    <property type="entry name" value="Homeodomain-like"/>
    <property type="match status" value="1"/>
</dbReference>
<dbReference type="PROSITE" id="PS51371">
    <property type="entry name" value="CBS"/>
    <property type="match status" value="2"/>
</dbReference>
<keyword evidence="5" id="KW-0129">CBS domain</keyword>
<name>A0A2K8N3J0_9BACL</name>
<dbReference type="EMBL" id="CP024955">
    <property type="protein sequence ID" value="ATY84043.1"/>
    <property type="molecule type" value="Genomic_DNA"/>
</dbReference>
<dbReference type="InterPro" id="IPR035965">
    <property type="entry name" value="PAS-like_dom_sf"/>
</dbReference>
<dbReference type="InterPro" id="IPR002078">
    <property type="entry name" value="Sigma_54_int"/>
</dbReference>
<accession>A0A2K8N3J0</accession>
<dbReference type="InterPro" id="IPR027417">
    <property type="entry name" value="P-loop_NTPase"/>
</dbReference>
<feature type="domain" description="Sigma-54 factor interaction" evidence="7">
    <location>
        <begin position="386"/>
        <end position="615"/>
    </location>
</feature>
<keyword evidence="1" id="KW-0547">Nucleotide-binding</keyword>
<dbReference type="InterPro" id="IPR000014">
    <property type="entry name" value="PAS"/>
</dbReference>
<dbReference type="Pfam" id="PF00158">
    <property type="entry name" value="Sigma54_activat"/>
    <property type="match status" value="1"/>
</dbReference>
<evidence type="ECO:0000256" key="6">
    <source>
        <dbReference type="SAM" id="MobiDB-lite"/>
    </source>
</evidence>
<dbReference type="OrthoDB" id="9771372at2"/>
<dbReference type="InterPro" id="IPR025662">
    <property type="entry name" value="Sigma_54_int_dom_ATP-bd_1"/>
</dbReference>
<evidence type="ECO:0000259" key="7">
    <source>
        <dbReference type="PROSITE" id="PS50045"/>
    </source>
</evidence>
<dbReference type="InterPro" id="IPR009057">
    <property type="entry name" value="Homeodomain-like_sf"/>
</dbReference>
<dbReference type="InterPro" id="IPR046342">
    <property type="entry name" value="CBS_dom_sf"/>
</dbReference>
<dbReference type="Pfam" id="PF00571">
    <property type="entry name" value="CBS"/>
    <property type="match status" value="2"/>
</dbReference>
<dbReference type="RefSeq" id="WP_100666876.1">
    <property type="nucleotide sequence ID" value="NZ_CP024955.1"/>
</dbReference>
<dbReference type="InterPro" id="IPR000644">
    <property type="entry name" value="CBS_dom"/>
</dbReference>
<feature type="region of interest" description="Disordered" evidence="6">
    <location>
        <begin position="636"/>
        <end position="659"/>
    </location>
</feature>
<dbReference type="SMART" id="SM00382">
    <property type="entry name" value="AAA"/>
    <property type="match status" value="1"/>
</dbReference>
<evidence type="ECO:0000256" key="2">
    <source>
        <dbReference type="ARBA" id="ARBA00022840"/>
    </source>
</evidence>
<evidence type="ECO:0000313" key="11">
    <source>
        <dbReference type="Proteomes" id="UP000231932"/>
    </source>
</evidence>
<sequence length="711" mass="78582">MKVGDCYTPGAAILAPGDTLADVMRAFLRHRLDIACVLNDRGHLDGIVSKYALYRALLAGAGLDSPVGSLVRRDVVVLRMEDSLESAKDTLLHSGVGHGVVVDREGQVCGVMGKSDIIRGFLLDTEMRAQQVTVLLDHLQEAVVFIDREQRVQAMNQAAEALFHVDKDVVLGTPVAKWLPELAGVVADAVERSIALPAGRLEIGDTVTLTSVSPIGGSRNAAGAMAVIRDITTLEAIAEELETTKNLQHTLQHAVALSYDGIAVVDPEGRITVANDALAEILDADRESLVGRPWGEAVPDVSLRRVLEGREVEGQVYTLRGRPCLITQEPIERSGKCVGAIIKVIWRRLDEWRDLFRRLEQLEREVNYYRGEWQRSHRSSSAFDAIVGRDTAMEALKREARLAASTTSTVLITGESGTGKELFARAIHQESGRPGAFVAVNCAAVPAELLESEFFGYVEGAFTGARRGGKPGKFELADRGTLFLDEIGDMPLALQSKLLRFLQEQVFERVGDVRPRQVDVRIIAATHQDLEEMVRNGLFREDLYYRIHVVHLKIPPLRDRLGDLPLLCQALIQKLNGKLNRQVKGVSPEAFERLRAYSWPGNVRQLENVLERAMNLGVSDMIDVADLPKEMRGVNSRISRTPEPAGAEGPPRPRGRSREAWEKEWVLGALEEAGGNRTRAAQILGISRSTLYHKLRKYRIEEEVRFRLGAT</sequence>
<evidence type="ECO:0000256" key="4">
    <source>
        <dbReference type="ARBA" id="ARBA00023163"/>
    </source>
</evidence>
<dbReference type="PROSITE" id="PS50112">
    <property type="entry name" value="PAS"/>
    <property type="match status" value="1"/>
</dbReference>
<dbReference type="SUPFAM" id="SSF46689">
    <property type="entry name" value="Homeodomain-like"/>
    <property type="match status" value="1"/>
</dbReference>
<keyword evidence="11" id="KW-1185">Reference proteome</keyword>
<dbReference type="GO" id="GO:0005524">
    <property type="term" value="F:ATP binding"/>
    <property type="evidence" value="ECO:0007669"/>
    <property type="project" value="UniProtKB-KW"/>
</dbReference>
<keyword evidence="4" id="KW-0804">Transcription</keyword>
<protein>
    <submittedName>
        <fullName evidence="10">Sigma-54-dependent Fis family transcriptional regulator</fullName>
    </submittedName>
</protein>
<dbReference type="PROSITE" id="PS00688">
    <property type="entry name" value="SIGMA54_INTERACT_3"/>
    <property type="match status" value="1"/>
</dbReference>
<dbReference type="Pfam" id="PF02954">
    <property type="entry name" value="HTH_8"/>
    <property type="match status" value="1"/>
</dbReference>
<dbReference type="SUPFAM" id="SSF55785">
    <property type="entry name" value="PYP-like sensor domain (PAS domain)"/>
    <property type="match status" value="2"/>
</dbReference>
<dbReference type="InterPro" id="IPR013656">
    <property type="entry name" value="PAS_4"/>
</dbReference>
<dbReference type="SMART" id="SM00091">
    <property type="entry name" value="PAS"/>
    <property type="match status" value="2"/>
</dbReference>
<dbReference type="CDD" id="cd00130">
    <property type="entry name" value="PAS"/>
    <property type="match status" value="1"/>
</dbReference>
<proteinExistence type="predicted"/>
<dbReference type="Pfam" id="PF25601">
    <property type="entry name" value="AAA_lid_14"/>
    <property type="match status" value="1"/>
</dbReference>
<dbReference type="Gene3D" id="3.30.450.20">
    <property type="entry name" value="PAS domain"/>
    <property type="match status" value="2"/>
</dbReference>
<dbReference type="CDD" id="cd02205">
    <property type="entry name" value="CBS_pair_SF"/>
    <property type="match status" value="1"/>
</dbReference>
<gene>
    <name evidence="10" type="ORF">CVV65_02980</name>
</gene>
<evidence type="ECO:0000313" key="10">
    <source>
        <dbReference type="EMBL" id="ATY84043.1"/>
    </source>
</evidence>
<dbReference type="KEGG" id="kyr:CVV65_02980"/>
<keyword evidence="3" id="KW-0805">Transcription regulation</keyword>
<dbReference type="PANTHER" id="PTHR32071">
    <property type="entry name" value="TRANSCRIPTIONAL REGULATORY PROTEIN"/>
    <property type="match status" value="1"/>
</dbReference>
<dbReference type="CDD" id="cd00009">
    <property type="entry name" value="AAA"/>
    <property type="match status" value="1"/>
</dbReference>
<dbReference type="SUPFAM" id="SSF54631">
    <property type="entry name" value="CBS-domain pair"/>
    <property type="match status" value="1"/>
</dbReference>
<dbReference type="InterPro" id="IPR058031">
    <property type="entry name" value="AAA_lid_NorR"/>
</dbReference>